<dbReference type="Proteomes" id="UP001374535">
    <property type="component" value="Chromosome 6"/>
</dbReference>
<dbReference type="EMBL" id="CP144695">
    <property type="protein sequence ID" value="WVZ08922.1"/>
    <property type="molecule type" value="Genomic_DNA"/>
</dbReference>
<gene>
    <name evidence="1" type="ORF">V8G54_022268</name>
</gene>
<keyword evidence="2" id="KW-1185">Reference proteome</keyword>
<dbReference type="AlphaFoldDB" id="A0AAQ3NFX3"/>
<reference evidence="1 2" key="1">
    <citation type="journal article" date="2023" name="Life. Sci Alliance">
        <title>Evolutionary insights into 3D genome organization and epigenetic landscape of Vigna mungo.</title>
        <authorList>
            <person name="Junaid A."/>
            <person name="Singh B."/>
            <person name="Bhatia S."/>
        </authorList>
    </citation>
    <scope>NUCLEOTIDE SEQUENCE [LARGE SCALE GENOMIC DNA]</scope>
    <source>
        <strain evidence="1">Urdbean</strain>
    </source>
</reference>
<organism evidence="1 2">
    <name type="scientific">Vigna mungo</name>
    <name type="common">Black gram</name>
    <name type="synonym">Phaseolus mungo</name>
    <dbReference type="NCBI Taxonomy" id="3915"/>
    <lineage>
        <taxon>Eukaryota</taxon>
        <taxon>Viridiplantae</taxon>
        <taxon>Streptophyta</taxon>
        <taxon>Embryophyta</taxon>
        <taxon>Tracheophyta</taxon>
        <taxon>Spermatophyta</taxon>
        <taxon>Magnoliopsida</taxon>
        <taxon>eudicotyledons</taxon>
        <taxon>Gunneridae</taxon>
        <taxon>Pentapetalae</taxon>
        <taxon>rosids</taxon>
        <taxon>fabids</taxon>
        <taxon>Fabales</taxon>
        <taxon>Fabaceae</taxon>
        <taxon>Papilionoideae</taxon>
        <taxon>50 kb inversion clade</taxon>
        <taxon>NPAAA clade</taxon>
        <taxon>indigoferoid/millettioid clade</taxon>
        <taxon>Phaseoleae</taxon>
        <taxon>Vigna</taxon>
    </lineage>
</organism>
<name>A0AAQ3NFX3_VIGMU</name>
<sequence length="176" mass="19941">MTQTKYIQDLLCKSLITNAHTISSPMGCKTWHQKFKHLSWKNLAPTLLKIVEGNRRSSLCENWAAVTQRSLQVGGAAAKSVVATRADEVRVEILRTSQNWAKRIQEEWKSLEEDLPPSKPPNLNWRAASSEFPSYGNRLMKRSHEIKLSDSNLEDKVVLQCGVMIGYRVIGYLTVS</sequence>
<evidence type="ECO:0000313" key="1">
    <source>
        <dbReference type="EMBL" id="WVZ08922.1"/>
    </source>
</evidence>
<protein>
    <submittedName>
        <fullName evidence="1">Uncharacterized protein</fullName>
    </submittedName>
</protein>
<accession>A0AAQ3NFX3</accession>
<evidence type="ECO:0000313" key="2">
    <source>
        <dbReference type="Proteomes" id="UP001374535"/>
    </source>
</evidence>
<proteinExistence type="predicted"/>